<dbReference type="Proteomes" id="UP001232001">
    <property type="component" value="Chromosome"/>
</dbReference>
<evidence type="ECO:0000256" key="1">
    <source>
        <dbReference type="SAM" id="SignalP"/>
    </source>
</evidence>
<reference evidence="2 3" key="1">
    <citation type="submission" date="2023-04" db="EMBL/GenBank/DDBJ databases">
        <title>Tenacibaculum tangerinum sp. nov., isolated from sea tidal flat of South Korea.</title>
        <authorList>
            <person name="Lee S.H."/>
            <person name="Kim J.-J."/>
        </authorList>
    </citation>
    <scope>NUCLEOTIDE SEQUENCE [LARGE SCALE GENOMIC DNA]</scope>
    <source>
        <strain evidence="2 3">GRR-S3-23</strain>
    </source>
</reference>
<evidence type="ECO:0000313" key="2">
    <source>
        <dbReference type="EMBL" id="WGH76666.1"/>
    </source>
</evidence>
<feature type="chain" id="PRO_5046526881" description="Lipoprotein" evidence="1">
    <location>
        <begin position="25"/>
        <end position="162"/>
    </location>
</feature>
<evidence type="ECO:0000313" key="3">
    <source>
        <dbReference type="Proteomes" id="UP001232001"/>
    </source>
</evidence>
<protein>
    <recommendedName>
        <fullName evidence="4">Lipoprotein</fullName>
    </recommendedName>
</protein>
<sequence>MIYNHIIRLYKLAFILLLSTLLYACPAAKSYPYKLVNHNDQNNIVVYQNDSIKINVHYIHFYTTSYTNLLYGEIEFLSDSTINKNGYTISLTSKNFGEIPSTKTTNSYYSPEIYRQKNLKKDTTNLFFFQLNLKHKKSIKKLKKDTVDVHINNKSYKFIPSR</sequence>
<name>A0ABY8L6D5_9FLAO</name>
<accession>A0ABY8L6D5</accession>
<keyword evidence="3" id="KW-1185">Reference proteome</keyword>
<evidence type="ECO:0008006" key="4">
    <source>
        <dbReference type="Google" id="ProtNLM"/>
    </source>
</evidence>
<dbReference type="RefSeq" id="WP_279652529.1">
    <property type="nucleotide sequence ID" value="NZ_CP122539.1"/>
</dbReference>
<keyword evidence="1" id="KW-0732">Signal</keyword>
<proteinExistence type="predicted"/>
<gene>
    <name evidence="2" type="ORF">P8625_05775</name>
</gene>
<feature type="signal peptide" evidence="1">
    <location>
        <begin position="1"/>
        <end position="24"/>
    </location>
</feature>
<dbReference type="EMBL" id="CP122539">
    <property type="protein sequence ID" value="WGH76666.1"/>
    <property type="molecule type" value="Genomic_DNA"/>
</dbReference>
<organism evidence="2 3">
    <name type="scientific">Tenacibaculum tangerinum</name>
    <dbReference type="NCBI Taxonomy" id="3038772"/>
    <lineage>
        <taxon>Bacteria</taxon>
        <taxon>Pseudomonadati</taxon>
        <taxon>Bacteroidota</taxon>
        <taxon>Flavobacteriia</taxon>
        <taxon>Flavobacteriales</taxon>
        <taxon>Flavobacteriaceae</taxon>
        <taxon>Tenacibaculum</taxon>
    </lineage>
</organism>